<dbReference type="KEGG" id="mmo:MMOB6140"/>
<gene>
    <name evidence="2" type="ordered locus">MMOB6140</name>
</gene>
<dbReference type="STRING" id="267748.MMOB6140"/>
<reference evidence="2 3" key="1">
    <citation type="journal article" date="2004" name="Genome Res.">
        <title>The complete genome and proteome of Mycoplasma mobile.</title>
        <authorList>
            <person name="Jaffe J.D."/>
            <person name="Stange-Thomann N."/>
            <person name="Smith C."/>
            <person name="DeCaprio D."/>
            <person name="Fisher S."/>
            <person name="Butler J."/>
            <person name="Calvo S."/>
            <person name="Elkins T."/>
            <person name="FitzGerald M.G."/>
            <person name="Hafez N."/>
            <person name="Kodira C.D."/>
            <person name="Major J."/>
            <person name="Wang S."/>
            <person name="Wilkinson J."/>
            <person name="Nicol R."/>
            <person name="Nusbaum C."/>
            <person name="Birren B."/>
            <person name="Berg H.C."/>
            <person name="Church G.M."/>
        </authorList>
    </citation>
    <scope>NUCLEOTIDE SEQUENCE [LARGE SCALE GENOMIC DNA]</scope>
    <source>
        <strain evidence="3">ATCC 43663 / 163K / NCTC 11711</strain>
    </source>
</reference>
<dbReference type="Gene3D" id="3.40.50.300">
    <property type="entry name" value="P-loop containing nucleotide triphosphate hydrolases"/>
    <property type="match status" value="1"/>
</dbReference>
<dbReference type="SMART" id="SM00382">
    <property type="entry name" value="AAA"/>
    <property type="match status" value="1"/>
</dbReference>
<dbReference type="AlphaFoldDB" id="Q6KH31"/>
<evidence type="ECO:0000259" key="1">
    <source>
        <dbReference type="SMART" id="SM00382"/>
    </source>
</evidence>
<sequence length="632" mass="73846">MIIYENTIKGFIEDCSQNSGTIVIKIESEMRSKLGYSVSEKEKESWRSTLRKVSNYFNDLEHKNSQYVLLEYKVPSSKKRIDVIIVGNNNERKTILIIELKGWSKISLIENSYLLNIYTIYKKSLHPGLEALNYKRDLVNQYDYINKIFNVESVAFLPNFEFENKNPLEDIKYKSINENVTTYTSSTSNIFVDYLKSIFNKPISHDDLVKLDKLEYKPSQNFISHLKEEFKNIKLSSSQCLAFYSLKETFLKSFETKKHVVFISGAAGSGKTVIAFKLLGYIMSNHNKSVKLMLPGPEFRAAAKSQLKNNNLVEFIGGADMHAKHDVVIIDEAHKARSNITAGGFYQTLFKNANFIICLIDDFQVINKQGILREEIIQIAKKSNFTFEIFDLEEQFRNGGDSTYTEWLKNWIFKIDNGQDFFIQNYFSFEVLESEEFNSKYQSMYEEFNVRMLSFWTQTWNLDELDERGMPIKSVKIGNHRYAWNPNSEWLEKFQKNSPHTKISTQLRNLSLVKNFNLDKKGSEYIAYFNTVQGVEFDYVFVHIPKMFYWDKTTNNLKVNIGELEMREMSSQVWSLKGKSDSVKKEKENLNFHYFLNRLFVNLTRGTKGIFVYAEDINLSNHLKSHTVKPEK</sequence>
<dbReference type="OrthoDB" id="3193269at2"/>
<dbReference type="HOGENOM" id="CLU_432655_0_0_14"/>
<dbReference type="RefSeq" id="WP_011265134.1">
    <property type="nucleotide sequence ID" value="NC_006908.1"/>
</dbReference>
<evidence type="ECO:0000313" key="2">
    <source>
        <dbReference type="EMBL" id="AAT28100.1"/>
    </source>
</evidence>
<dbReference type="InterPro" id="IPR027417">
    <property type="entry name" value="P-loop_NTPase"/>
</dbReference>
<accession>Q6KH31</accession>
<dbReference type="Pfam" id="PF09848">
    <property type="entry name" value="SLFN-g3_helicase"/>
    <property type="match status" value="1"/>
</dbReference>
<proteinExistence type="predicted"/>
<dbReference type="InterPro" id="IPR018647">
    <property type="entry name" value="SLFN_3-like_DNA/RNA_helicase"/>
</dbReference>
<dbReference type="eggNOG" id="COG0507">
    <property type="taxonomic scope" value="Bacteria"/>
</dbReference>
<protein>
    <submittedName>
        <fullName evidence="2">Putative ATPase/GTPase</fullName>
    </submittedName>
</protein>
<organism evidence="2 3">
    <name type="scientific">Mycoplasma mobile (strain ATCC 43663 / 163K / NCTC 11711)</name>
    <name type="common">Mesomycoplasma mobile</name>
    <dbReference type="NCBI Taxonomy" id="267748"/>
    <lineage>
        <taxon>Bacteria</taxon>
        <taxon>Bacillati</taxon>
        <taxon>Mycoplasmatota</taxon>
        <taxon>Mycoplasmoidales</taxon>
        <taxon>Metamycoplasmataceae</taxon>
        <taxon>Mesomycoplasma</taxon>
    </lineage>
</organism>
<dbReference type="CDD" id="cd00009">
    <property type="entry name" value="AAA"/>
    <property type="match status" value="1"/>
</dbReference>
<name>Q6KH31_MYCM1</name>
<dbReference type="EMBL" id="AE017308">
    <property type="protein sequence ID" value="AAT28100.1"/>
    <property type="molecule type" value="Genomic_DNA"/>
</dbReference>
<dbReference type="Proteomes" id="UP000009072">
    <property type="component" value="Chromosome"/>
</dbReference>
<dbReference type="InterPro" id="IPR003593">
    <property type="entry name" value="AAA+_ATPase"/>
</dbReference>
<feature type="domain" description="AAA+ ATPase" evidence="1">
    <location>
        <begin position="257"/>
        <end position="383"/>
    </location>
</feature>
<keyword evidence="3" id="KW-1185">Reference proteome</keyword>
<dbReference type="SUPFAM" id="SSF52540">
    <property type="entry name" value="P-loop containing nucleoside triphosphate hydrolases"/>
    <property type="match status" value="1"/>
</dbReference>
<evidence type="ECO:0000313" key="3">
    <source>
        <dbReference type="Proteomes" id="UP000009072"/>
    </source>
</evidence>